<evidence type="ECO:0000313" key="5">
    <source>
        <dbReference type="EMBL" id="MCK7593690.1"/>
    </source>
</evidence>
<dbReference type="Pfam" id="PF20975">
    <property type="entry name" value="DGCcoil"/>
    <property type="match status" value="1"/>
</dbReference>
<dbReference type="InterPro" id="IPR029787">
    <property type="entry name" value="Nucleotide_cyclase"/>
</dbReference>
<dbReference type="Gene3D" id="3.30.70.270">
    <property type="match status" value="1"/>
</dbReference>
<sequence>MNDDVWKTRYIELERERDDQAERTQAIEALLKRLIGRLCLAARGLGADLDRALERTQQAMRGALGTSQLEELLSELSDAVARTEAPVVKQAQSAVAESFDAELRSALSALLGGLELDVSLRERASELRGQLESARELPQAVKFCAQLSDLIAAQRERAKLEQADLQRVLLQVDTRLHEFVSYLRGEEAEREAASASRQQLDEQMLGEVRGLNETVRSADDLGTLRSQLAERLEAMDAYLKQFRLRETERAEGFRERAERMRSRVEQLESETRQLQASLAREQINATTDPLTGVPNRLAYEQRVALEFKRWKRFGRPLCLVAWDIDHFKAVNDGHGHQAGDAVIRSVAKLLARQIRETDFVARYGGEEFVMLLVDTAPEAAMAVLEKVRRSVEQMVVKAEGRAIKVTTSAGLAEFRGEEGPDAVFARADRALYRAKQNGRNRCERA</sequence>
<dbReference type="EMBL" id="JALNMH010000006">
    <property type="protein sequence ID" value="MCK7593690.1"/>
    <property type="molecule type" value="Genomic_DNA"/>
</dbReference>
<evidence type="ECO:0000256" key="1">
    <source>
        <dbReference type="ARBA" id="ARBA00012528"/>
    </source>
</evidence>
<reference evidence="5" key="1">
    <citation type="submission" date="2022-04" db="EMBL/GenBank/DDBJ databases">
        <title>Lysobacter sp. CAU 1642 isolated from sea sand.</title>
        <authorList>
            <person name="Kim W."/>
        </authorList>
    </citation>
    <scope>NUCLEOTIDE SEQUENCE</scope>
    <source>
        <strain evidence="5">CAU 1642</strain>
    </source>
</reference>
<dbReference type="PANTHER" id="PTHR45138:SF9">
    <property type="entry name" value="DIGUANYLATE CYCLASE DGCM-RELATED"/>
    <property type="match status" value="1"/>
</dbReference>
<dbReference type="RefSeq" id="WP_248207762.1">
    <property type="nucleotide sequence ID" value="NZ_JALNMH010000006.1"/>
</dbReference>
<protein>
    <recommendedName>
        <fullName evidence="1">diguanylate cyclase</fullName>
        <ecNumber evidence="1">2.7.7.65</ecNumber>
    </recommendedName>
</protein>
<dbReference type="PROSITE" id="PS50887">
    <property type="entry name" value="GGDEF"/>
    <property type="match status" value="1"/>
</dbReference>
<dbReference type="InterPro" id="IPR050469">
    <property type="entry name" value="Diguanylate_Cyclase"/>
</dbReference>
<keyword evidence="3" id="KW-0175">Coiled coil</keyword>
<dbReference type="InterPro" id="IPR000160">
    <property type="entry name" value="GGDEF_dom"/>
</dbReference>
<accession>A0ABT0GGN6</accession>
<evidence type="ECO:0000256" key="3">
    <source>
        <dbReference type="SAM" id="Coils"/>
    </source>
</evidence>
<comment type="caution">
    <text evidence="5">The sequence shown here is derived from an EMBL/GenBank/DDBJ whole genome shotgun (WGS) entry which is preliminary data.</text>
</comment>
<dbReference type="GO" id="GO:0052621">
    <property type="term" value="F:diguanylate cyclase activity"/>
    <property type="evidence" value="ECO:0007669"/>
    <property type="project" value="UniProtKB-EC"/>
</dbReference>
<dbReference type="InterPro" id="IPR048516">
    <property type="entry name" value="DGCcoil"/>
</dbReference>
<keyword evidence="6" id="KW-1185">Reference proteome</keyword>
<keyword evidence="5" id="KW-0548">Nucleotidyltransferase</keyword>
<dbReference type="SMART" id="SM00267">
    <property type="entry name" value="GGDEF"/>
    <property type="match status" value="1"/>
</dbReference>
<evidence type="ECO:0000256" key="2">
    <source>
        <dbReference type="ARBA" id="ARBA00034247"/>
    </source>
</evidence>
<organism evidence="5 6">
    <name type="scientific">Pseudomarimonas salicorniae</name>
    <dbReference type="NCBI Taxonomy" id="2933270"/>
    <lineage>
        <taxon>Bacteria</taxon>
        <taxon>Pseudomonadati</taxon>
        <taxon>Pseudomonadota</taxon>
        <taxon>Gammaproteobacteria</taxon>
        <taxon>Lysobacterales</taxon>
        <taxon>Lysobacteraceae</taxon>
        <taxon>Pseudomarimonas</taxon>
    </lineage>
</organism>
<feature type="coiled-coil region" evidence="3">
    <location>
        <begin position="250"/>
        <end position="284"/>
    </location>
</feature>
<gene>
    <name evidence="5" type="ORF">M0G41_08415</name>
</gene>
<feature type="domain" description="GGDEF" evidence="4">
    <location>
        <begin position="315"/>
        <end position="445"/>
    </location>
</feature>
<dbReference type="SUPFAM" id="SSF55073">
    <property type="entry name" value="Nucleotide cyclase"/>
    <property type="match status" value="1"/>
</dbReference>
<dbReference type="EC" id="2.7.7.65" evidence="1"/>
<proteinExistence type="predicted"/>
<dbReference type="CDD" id="cd01949">
    <property type="entry name" value="GGDEF"/>
    <property type="match status" value="1"/>
</dbReference>
<dbReference type="PANTHER" id="PTHR45138">
    <property type="entry name" value="REGULATORY COMPONENTS OF SENSORY TRANSDUCTION SYSTEM"/>
    <property type="match status" value="1"/>
</dbReference>
<dbReference type="Pfam" id="PF00990">
    <property type="entry name" value="GGDEF"/>
    <property type="match status" value="1"/>
</dbReference>
<keyword evidence="5" id="KW-0808">Transferase</keyword>
<dbReference type="Proteomes" id="UP001431449">
    <property type="component" value="Unassembled WGS sequence"/>
</dbReference>
<dbReference type="InterPro" id="IPR043128">
    <property type="entry name" value="Rev_trsase/Diguanyl_cyclase"/>
</dbReference>
<evidence type="ECO:0000259" key="4">
    <source>
        <dbReference type="PROSITE" id="PS50887"/>
    </source>
</evidence>
<evidence type="ECO:0000313" key="6">
    <source>
        <dbReference type="Proteomes" id="UP001431449"/>
    </source>
</evidence>
<dbReference type="NCBIfam" id="TIGR00254">
    <property type="entry name" value="GGDEF"/>
    <property type="match status" value="1"/>
</dbReference>
<name>A0ABT0GGN6_9GAMM</name>
<comment type="catalytic activity">
    <reaction evidence="2">
        <text>2 GTP = 3',3'-c-di-GMP + 2 diphosphate</text>
        <dbReference type="Rhea" id="RHEA:24898"/>
        <dbReference type="ChEBI" id="CHEBI:33019"/>
        <dbReference type="ChEBI" id="CHEBI:37565"/>
        <dbReference type="ChEBI" id="CHEBI:58805"/>
        <dbReference type="EC" id="2.7.7.65"/>
    </reaction>
</comment>